<feature type="transmembrane region" description="Helical" evidence="9">
    <location>
        <begin position="141"/>
        <end position="162"/>
    </location>
</feature>
<keyword evidence="3" id="KW-1003">Cell membrane</keyword>
<keyword evidence="6 9" id="KW-1133">Transmembrane helix</keyword>
<accession>M0CKE2</accession>
<feature type="transmembrane region" description="Helical" evidence="9">
    <location>
        <begin position="345"/>
        <end position="364"/>
    </location>
</feature>
<dbReference type="PATRIC" id="fig|797114.5.peg.3590"/>
<dbReference type="PANTHER" id="PTHR32196">
    <property type="entry name" value="ABC TRANSPORTER PERMEASE PROTEIN YPHD-RELATED-RELATED"/>
    <property type="match status" value="1"/>
</dbReference>
<comment type="subcellular location">
    <subcellularLocation>
        <location evidence="1">Cell membrane</location>
        <topology evidence="1">Multi-pass membrane protein</topology>
    </subcellularLocation>
</comment>
<proteinExistence type="predicted"/>
<evidence type="ECO:0000313" key="11">
    <source>
        <dbReference type="Proteomes" id="UP000011626"/>
    </source>
</evidence>
<feature type="transmembrane region" description="Helical" evidence="9">
    <location>
        <begin position="168"/>
        <end position="188"/>
    </location>
</feature>
<dbReference type="AlphaFoldDB" id="M0CKE2"/>
<feature type="transmembrane region" description="Helical" evidence="9">
    <location>
        <begin position="293"/>
        <end position="313"/>
    </location>
</feature>
<keyword evidence="2" id="KW-0813">Transport</keyword>
<dbReference type="eggNOG" id="arCOG00263">
    <property type="taxonomic scope" value="Archaea"/>
</dbReference>
<protein>
    <submittedName>
        <fullName evidence="10">ABC transporter integral membrane protein</fullName>
    </submittedName>
</protein>
<evidence type="ECO:0000256" key="4">
    <source>
        <dbReference type="ARBA" id="ARBA00022519"/>
    </source>
</evidence>
<evidence type="ECO:0000256" key="7">
    <source>
        <dbReference type="ARBA" id="ARBA00023136"/>
    </source>
</evidence>
<feature type="transmembrane region" description="Helical" evidence="9">
    <location>
        <begin position="117"/>
        <end position="134"/>
    </location>
</feature>
<evidence type="ECO:0000313" key="10">
    <source>
        <dbReference type="EMBL" id="ELZ22354.1"/>
    </source>
</evidence>
<dbReference type="STRING" id="797114.C475_17618"/>
<feature type="compositionally biased region" description="Low complexity" evidence="8">
    <location>
        <begin position="10"/>
        <end position="35"/>
    </location>
</feature>
<evidence type="ECO:0000256" key="9">
    <source>
        <dbReference type="SAM" id="Phobius"/>
    </source>
</evidence>
<evidence type="ECO:0000256" key="1">
    <source>
        <dbReference type="ARBA" id="ARBA00004651"/>
    </source>
</evidence>
<evidence type="ECO:0000256" key="5">
    <source>
        <dbReference type="ARBA" id="ARBA00022692"/>
    </source>
</evidence>
<dbReference type="InterPro" id="IPR001851">
    <property type="entry name" value="ABC_transp_permease"/>
</dbReference>
<dbReference type="Pfam" id="PF02653">
    <property type="entry name" value="BPD_transp_2"/>
    <property type="match status" value="1"/>
</dbReference>
<gene>
    <name evidence="10" type="ORF">C475_17618</name>
</gene>
<dbReference type="GO" id="GO:0022857">
    <property type="term" value="F:transmembrane transporter activity"/>
    <property type="evidence" value="ECO:0007669"/>
    <property type="project" value="InterPro"/>
</dbReference>
<keyword evidence="4" id="KW-0997">Cell inner membrane</keyword>
<feature type="transmembrane region" description="Helical" evidence="9">
    <location>
        <begin position="265"/>
        <end position="287"/>
    </location>
</feature>
<dbReference type="PANTHER" id="PTHR32196:SF71">
    <property type="entry name" value="AUTOINDUCER 2 IMPORT SYSTEM PERMEASE PROTEIN LSRD"/>
    <property type="match status" value="1"/>
</dbReference>
<evidence type="ECO:0000256" key="8">
    <source>
        <dbReference type="SAM" id="MobiDB-lite"/>
    </source>
</evidence>
<dbReference type="OrthoDB" id="30958at2157"/>
<dbReference type="Proteomes" id="UP000011626">
    <property type="component" value="Unassembled WGS sequence"/>
</dbReference>
<keyword evidence="7 9" id="KW-0472">Membrane</keyword>
<comment type="caution">
    <text evidence="10">The sequence shown here is derived from an EMBL/GenBank/DDBJ whole genome shotgun (WGS) entry which is preliminary data.</text>
</comment>
<dbReference type="RefSeq" id="WP_006885190.1">
    <property type="nucleotide sequence ID" value="NZ_AOIU01000036.1"/>
</dbReference>
<feature type="region of interest" description="Disordered" evidence="8">
    <location>
        <begin position="1"/>
        <end position="37"/>
    </location>
</feature>
<dbReference type="EMBL" id="AOIU01000036">
    <property type="protein sequence ID" value="ELZ22354.1"/>
    <property type="molecule type" value="Genomic_DNA"/>
</dbReference>
<feature type="transmembrane region" description="Helical" evidence="9">
    <location>
        <begin position="92"/>
        <end position="111"/>
    </location>
</feature>
<feature type="transmembrane region" description="Helical" evidence="9">
    <location>
        <begin position="320"/>
        <end position="339"/>
    </location>
</feature>
<evidence type="ECO:0000256" key="6">
    <source>
        <dbReference type="ARBA" id="ARBA00022989"/>
    </source>
</evidence>
<evidence type="ECO:0000256" key="2">
    <source>
        <dbReference type="ARBA" id="ARBA00022448"/>
    </source>
</evidence>
<feature type="transmembrane region" description="Helical" evidence="9">
    <location>
        <begin position="58"/>
        <end position="80"/>
    </location>
</feature>
<sequence>MSDARDTPPDRAAAGPDGPETDGHAVATDGGTADTGDARAVNRSGDSLLGRLIARREVGVFFGFLVLFGLIAVTRPDIFFNWGSMSGITSRLFRSVAPYIIIGIGMTYLIIGGEFDLSVGSMYAVGGITFAMLLNDFNLTVLASLAAVLVVGGIVGLTNGVVVTKVGVPSLITTIGMMSVLRGIAYYFTPAGSRQTPDLALIDVFGGSVTVAGLEIQNQIFWAIGLTLVFGFLLQKTRFGYHVYATGDDQDAADMAGIDTDRVKILNFVLTAVLASFAGVVAISYFGSMFGSAGIGFELLVIAAVVIGGTNLFGGEGTLLGMFLGSLVIGVIPVLLVLNGMPVELQEFLTGVVIIVAVVLDIFIRR</sequence>
<organism evidence="10 11">
    <name type="scientific">Halosimplex carlsbadense 2-9-1</name>
    <dbReference type="NCBI Taxonomy" id="797114"/>
    <lineage>
        <taxon>Archaea</taxon>
        <taxon>Methanobacteriati</taxon>
        <taxon>Methanobacteriota</taxon>
        <taxon>Stenosarchaea group</taxon>
        <taxon>Halobacteria</taxon>
        <taxon>Halobacteriales</taxon>
        <taxon>Haloarculaceae</taxon>
        <taxon>Halosimplex</taxon>
    </lineage>
</organism>
<evidence type="ECO:0000256" key="3">
    <source>
        <dbReference type="ARBA" id="ARBA00022475"/>
    </source>
</evidence>
<keyword evidence="5 9" id="KW-0812">Transmembrane</keyword>
<name>M0CKE2_9EURY</name>
<dbReference type="GO" id="GO:0005886">
    <property type="term" value="C:plasma membrane"/>
    <property type="evidence" value="ECO:0007669"/>
    <property type="project" value="UniProtKB-SubCell"/>
</dbReference>
<reference evidence="10 11" key="1">
    <citation type="journal article" date="2014" name="PLoS Genet.">
        <title>Phylogenetically driven sequencing of extremely halophilic archaea reveals strategies for static and dynamic osmo-response.</title>
        <authorList>
            <person name="Becker E.A."/>
            <person name="Seitzer P.M."/>
            <person name="Tritt A."/>
            <person name="Larsen D."/>
            <person name="Krusor M."/>
            <person name="Yao A.I."/>
            <person name="Wu D."/>
            <person name="Madern D."/>
            <person name="Eisen J.A."/>
            <person name="Darling A.E."/>
            <person name="Facciotti M.T."/>
        </authorList>
    </citation>
    <scope>NUCLEOTIDE SEQUENCE [LARGE SCALE GENOMIC DNA]</scope>
    <source>
        <strain evidence="10 11">2-9-1</strain>
    </source>
</reference>
<keyword evidence="11" id="KW-1185">Reference proteome</keyword>
<dbReference type="CDD" id="cd06579">
    <property type="entry name" value="TM_PBP1_transp_AraH_like"/>
    <property type="match status" value="1"/>
</dbReference>